<evidence type="ECO:0000313" key="4">
    <source>
        <dbReference type="Proteomes" id="UP001603857"/>
    </source>
</evidence>
<dbReference type="GO" id="GO:0016020">
    <property type="term" value="C:membrane"/>
    <property type="evidence" value="ECO:0007669"/>
    <property type="project" value="UniProtKB-SubCell"/>
</dbReference>
<dbReference type="AlphaFoldDB" id="A0ABD1MWZ1"/>
<feature type="transmembrane region" description="Helical" evidence="2">
    <location>
        <begin position="52"/>
        <end position="70"/>
    </location>
</feature>
<keyword evidence="2" id="KW-1133">Transmembrane helix</keyword>
<accession>A0ABD1MWZ1</accession>
<reference evidence="3 4" key="1">
    <citation type="submission" date="2024-08" db="EMBL/GenBank/DDBJ databases">
        <title>Insights into the chromosomal genome structure of Flemingia macrophylla.</title>
        <authorList>
            <person name="Ding Y."/>
            <person name="Zhao Y."/>
            <person name="Bi W."/>
            <person name="Wu M."/>
            <person name="Zhao G."/>
            <person name="Gong Y."/>
            <person name="Li W."/>
            <person name="Zhang P."/>
        </authorList>
    </citation>
    <scope>NUCLEOTIDE SEQUENCE [LARGE SCALE GENOMIC DNA]</scope>
    <source>
        <strain evidence="3">DYQJB</strain>
        <tissue evidence="3">Leaf</tissue>
    </source>
</reference>
<dbReference type="Pfam" id="PF05758">
    <property type="entry name" value="Ycf1"/>
    <property type="match status" value="1"/>
</dbReference>
<gene>
    <name evidence="3" type="ORF">Fmac_008266</name>
</gene>
<evidence type="ECO:0000313" key="3">
    <source>
        <dbReference type="EMBL" id="KAL2340326.1"/>
    </source>
</evidence>
<evidence type="ECO:0000256" key="1">
    <source>
        <dbReference type="ARBA" id="ARBA00004141"/>
    </source>
</evidence>
<name>A0ABD1MWZ1_9FABA</name>
<keyword evidence="2" id="KW-0812">Transmembrane</keyword>
<comment type="caution">
    <text evidence="3">The sequence shown here is derived from an EMBL/GenBank/DDBJ whole genome shotgun (WGS) entry which is preliminary data.</text>
</comment>
<proteinExistence type="predicted"/>
<dbReference type="InterPro" id="IPR008896">
    <property type="entry name" value="TIC214"/>
</dbReference>
<comment type="subcellular location">
    <subcellularLocation>
        <location evidence="1">Membrane</location>
        <topology evidence="1">Multi-pass membrane protein</topology>
    </subcellularLocation>
</comment>
<evidence type="ECO:0000256" key="2">
    <source>
        <dbReference type="SAM" id="Phobius"/>
    </source>
</evidence>
<dbReference type="EMBL" id="JBGMDY010000003">
    <property type="protein sequence ID" value="KAL2340326.1"/>
    <property type="molecule type" value="Genomic_DNA"/>
</dbReference>
<sequence length="80" mass="9736">MAFHYLKEDFPQKWLTDGIQIKILFPFRLKSWHKSMLRSNEKKKDAMKRKKFGFLTIWGIESNCPFLVLPKMDFHFLIPF</sequence>
<keyword evidence="2" id="KW-0472">Membrane</keyword>
<dbReference type="Proteomes" id="UP001603857">
    <property type="component" value="Unassembled WGS sequence"/>
</dbReference>
<protein>
    <submittedName>
        <fullName evidence="3">Uncharacterized protein</fullName>
    </submittedName>
</protein>
<keyword evidence="4" id="KW-1185">Reference proteome</keyword>
<organism evidence="3 4">
    <name type="scientific">Flemingia macrophylla</name>
    <dbReference type="NCBI Taxonomy" id="520843"/>
    <lineage>
        <taxon>Eukaryota</taxon>
        <taxon>Viridiplantae</taxon>
        <taxon>Streptophyta</taxon>
        <taxon>Embryophyta</taxon>
        <taxon>Tracheophyta</taxon>
        <taxon>Spermatophyta</taxon>
        <taxon>Magnoliopsida</taxon>
        <taxon>eudicotyledons</taxon>
        <taxon>Gunneridae</taxon>
        <taxon>Pentapetalae</taxon>
        <taxon>rosids</taxon>
        <taxon>fabids</taxon>
        <taxon>Fabales</taxon>
        <taxon>Fabaceae</taxon>
        <taxon>Papilionoideae</taxon>
        <taxon>50 kb inversion clade</taxon>
        <taxon>NPAAA clade</taxon>
        <taxon>indigoferoid/millettioid clade</taxon>
        <taxon>Phaseoleae</taxon>
        <taxon>Flemingia</taxon>
    </lineage>
</organism>